<proteinExistence type="predicted"/>
<dbReference type="EMBL" id="LATX01001377">
    <property type="protein sequence ID" value="KTB42161.1"/>
    <property type="molecule type" value="Genomic_DNA"/>
</dbReference>
<dbReference type="AlphaFoldDB" id="A0A0W0G0Q6"/>
<evidence type="ECO:0000313" key="2">
    <source>
        <dbReference type="Proteomes" id="UP000054988"/>
    </source>
</evidence>
<comment type="caution">
    <text evidence="1">The sequence shown here is derived from an EMBL/GenBank/DDBJ whole genome shotgun (WGS) entry which is preliminary data.</text>
</comment>
<reference evidence="1 2" key="1">
    <citation type="submission" date="2015-12" db="EMBL/GenBank/DDBJ databases">
        <title>Draft genome sequence of Moniliophthora roreri, the causal agent of frosty pod rot of cacao.</title>
        <authorList>
            <person name="Aime M.C."/>
            <person name="Diaz-Valderrama J.R."/>
            <person name="Kijpornyongpan T."/>
            <person name="Phillips-Mora W."/>
        </authorList>
    </citation>
    <scope>NUCLEOTIDE SEQUENCE [LARGE SCALE GENOMIC DNA]</scope>
    <source>
        <strain evidence="1 2">MCA 2952</strain>
    </source>
</reference>
<protein>
    <submittedName>
        <fullName evidence="1">Uncharacterized protein</fullName>
    </submittedName>
</protein>
<name>A0A0W0G0Q6_MONRR</name>
<evidence type="ECO:0000313" key="1">
    <source>
        <dbReference type="EMBL" id="KTB42161.1"/>
    </source>
</evidence>
<dbReference type="Proteomes" id="UP000054988">
    <property type="component" value="Unassembled WGS sequence"/>
</dbReference>
<sequence>MQEILNKTVCALSKEIGTITKREMLSKDRMDTAIIRS</sequence>
<accession>A0A0W0G0Q6</accession>
<gene>
    <name evidence="1" type="ORF">WG66_5262</name>
</gene>
<organism evidence="1 2">
    <name type="scientific">Moniliophthora roreri</name>
    <name type="common">Frosty pod rot fungus</name>
    <name type="synonym">Monilia roreri</name>
    <dbReference type="NCBI Taxonomy" id="221103"/>
    <lineage>
        <taxon>Eukaryota</taxon>
        <taxon>Fungi</taxon>
        <taxon>Dikarya</taxon>
        <taxon>Basidiomycota</taxon>
        <taxon>Agaricomycotina</taxon>
        <taxon>Agaricomycetes</taxon>
        <taxon>Agaricomycetidae</taxon>
        <taxon>Agaricales</taxon>
        <taxon>Marasmiineae</taxon>
        <taxon>Marasmiaceae</taxon>
        <taxon>Moniliophthora</taxon>
    </lineage>
</organism>